<dbReference type="PANTHER" id="PTHR43943">
    <property type="entry name" value="DEHYDROGENASE/REDUCTASE (SDR FAMILY) MEMBER 4"/>
    <property type="match status" value="1"/>
</dbReference>
<name>A0A0S4R0I1_9ACTN</name>
<accession>A0A0S4R0I1</accession>
<dbReference type="PROSITE" id="PS00061">
    <property type="entry name" value="ADH_SHORT"/>
    <property type="match status" value="1"/>
</dbReference>
<comment type="similarity">
    <text evidence="1">Belongs to the short-chain dehydrogenases/reductases (SDR) family.</text>
</comment>
<evidence type="ECO:0000256" key="1">
    <source>
        <dbReference type="ARBA" id="ARBA00006484"/>
    </source>
</evidence>
<evidence type="ECO:0000313" key="5">
    <source>
        <dbReference type="EMBL" id="CUU60342.1"/>
    </source>
</evidence>
<protein>
    <submittedName>
        <fullName evidence="5">NAD(P)-dependent dehydrogenase, short-chain alcohol dehydrogenase family</fullName>
    </submittedName>
</protein>
<dbReference type="InterPro" id="IPR020904">
    <property type="entry name" value="Sc_DH/Rdtase_CS"/>
</dbReference>
<dbReference type="AlphaFoldDB" id="A0A0S4R0I1"/>
<dbReference type="EMBL" id="FAOZ01000038">
    <property type="protein sequence ID" value="CUU60342.1"/>
    <property type="molecule type" value="Genomic_DNA"/>
</dbReference>
<dbReference type="RefSeq" id="WP_091285105.1">
    <property type="nucleotide sequence ID" value="NZ_FAOZ01000038.1"/>
</dbReference>
<evidence type="ECO:0000256" key="4">
    <source>
        <dbReference type="ARBA" id="ARBA00023027"/>
    </source>
</evidence>
<dbReference type="CDD" id="cd05233">
    <property type="entry name" value="SDR_c"/>
    <property type="match status" value="1"/>
</dbReference>
<reference evidence="6" key="1">
    <citation type="submission" date="2015-11" db="EMBL/GenBank/DDBJ databases">
        <authorList>
            <person name="Varghese N."/>
        </authorList>
    </citation>
    <scope>NUCLEOTIDE SEQUENCE [LARGE SCALE GENOMIC DNA]</scope>
    <source>
        <strain evidence="6">DSM 45899</strain>
    </source>
</reference>
<organism evidence="5 6">
    <name type="scientific">Parafrankia irregularis</name>
    <dbReference type="NCBI Taxonomy" id="795642"/>
    <lineage>
        <taxon>Bacteria</taxon>
        <taxon>Bacillati</taxon>
        <taxon>Actinomycetota</taxon>
        <taxon>Actinomycetes</taxon>
        <taxon>Frankiales</taxon>
        <taxon>Frankiaceae</taxon>
        <taxon>Parafrankia</taxon>
    </lineage>
</organism>
<dbReference type="InterPro" id="IPR002347">
    <property type="entry name" value="SDR_fam"/>
</dbReference>
<keyword evidence="4" id="KW-0520">NAD</keyword>
<dbReference type="PANTHER" id="PTHR43943:SF17">
    <property type="entry name" value="3-PHENYLPROPIONATE-DIHYDRODIOL_CINNAMIC ACID-DIHYDRODIOL DEHYDROGENASE"/>
    <property type="match status" value="1"/>
</dbReference>
<evidence type="ECO:0000256" key="2">
    <source>
        <dbReference type="ARBA" id="ARBA00022797"/>
    </source>
</evidence>
<gene>
    <name evidence="5" type="ORF">Ga0074812_13857</name>
</gene>
<keyword evidence="2" id="KW-0058">Aromatic hydrocarbons catabolism</keyword>
<dbReference type="PRINTS" id="PR00081">
    <property type="entry name" value="GDHRDH"/>
</dbReference>
<keyword evidence="3" id="KW-0560">Oxidoreductase</keyword>
<dbReference type="Pfam" id="PF13561">
    <property type="entry name" value="adh_short_C2"/>
    <property type="match status" value="1"/>
</dbReference>
<dbReference type="FunFam" id="3.40.50.720:FF:000084">
    <property type="entry name" value="Short-chain dehydrogenase reductase"/>
    <property type="match status" value="1"/>
</dbReference>
<dbReference type="SUPFAM" id="SSF51735">
    <property type="entry name" value="NAD(P)-binding Rossmann-fold domains"/>
    <property type="match status" value="1"/>
</dbReference>
<proteinExistence type="inferred from homology"/>
<evidence type="ECO:0000313" key="6">
    <source>
        <dbReference type="Proteomes" id="UP000198802"/>
    </source>
</evidence>
<keyword evidence="6" id="KW-1185">Reference proteome</keyword>
<dbReference type="InterPro" id="IPR036291">
    <property type="entry name" value="NAD(P)-bd_dom_sf"/>
</dbReference>
<dbReference type="Gene3D" id="3.40.50.720">
    <property type="entry name" value="NAD(P)-binding Rossmann-like Domain"/>
    <property type="match status" value="1"/>
</dbReference>
<evidence type="ECO:0000256" key="3">
    <source>
        <dbReference type="ARBA" id="ARBA00023002"/>
    </source>
</evidence>
<dbReference type="Proteomes" id="UP000198802">
    <property type="component" value="Unassembled WGS sequence"/>
</dbReference>
<dbReference type="GO" id="GO:0016491">
    <property type="term" value="F:oxidoreductase activity"/>
    <property type="evidence" value="ECO:0007669"/>
    <property type="project" value="UniProtKB-KW"/>
</dbReference>
<sequence>MPWGRLDGLRALVVGGGSGIGLATATKLARDGATVTIAGRTEAKLDAAAARLADAEGLRLRAARCDTMVATDVERAVEIAAGDADGRLDIAVTVPGGGSFSPVLAYDPDQFSREVDLNIRPVYLLIRYAAAAMTAGGSIVATSSTAAAFSTRGLASYGTGKAAVDALVRIAADELGARRIRVNSVRPGLTRTDSTTGMFASEIVRTTFLAGQPLARHGEADDQAAAIRFLAGPESSWITGQHLAVDGGHTLRSFPDLLAGSTATTS</sequence>